<organism evidence="9 10">
    <name type="scientific">Candidatus Anaerotruncus excrementipullorum</name>
    <dbReference type="NCBI Taxonomy" id="2838465"/>
    <lineage>
        <taxon>Bacteria</taxon>
        <taxon>Bacillati</taxon>
        <taxon>Bacillota</taxon>
        <taxon>Clostridia</taxon>
        <taxon>Eubacteriales</taxon>
        <taxon>Oscillospiraceae</taxon>
        <taxon>Anaerotruncus</taxon>
    </lineage>
</organism>
<name>A0A9D2B730_9FIRM</name>
<evidence type="ECO:0000313" key="9">
    <source>
        <dbReference type="EMBL" id="HIX65441.1"/>
    </source>
</evidence>
<comment type="caution">
    <text evidence="9">The sequence shown here is derived from an EMBL/GenBank/DDBJ whole genome shotgun (WGS) entry which is preliminary data.</text>
</comment>
<evidence type="ECO:0000256" key="2">
    <source>
        <dbReference type="ARBA" id="ARBA00022448"/>
    </source>
</evidence>
<dbReference type="AlphaFoldDB" id="A0A9D2B730"/>
<keyword evidence="6 7" id="KW-0472">Membrane</keyword>
<dbReference type="PROSITE" id="PS50928">
    <property type="entry name" value="ABC_TM1"/>
    <property type="match status" value="1"/>
</dbReference>
<dbReference type="Pfam" id="PF00528">
    <property type="entry name" value="BPD_transp_1"/>
    <property type="match status" value="1"/>
</dbReference>
<evidence type="ECO:0000256" key="3">
    <source>
        <dbReference type="ARBA" id="ARBA00022475"/>
    </source>
</evidence>
<gene>
    <name evidence="9" type="ORF">H9736_04260</name>
</gene>
<accession>A0A9D2B730</accession>
<dbReference type="PANTHER" id="PTHR30043:SF1">
    <property type="entry name" value="ABC TRANSPORT SYSTEM PERMEASE PROTEIN P69"/>
    <property type="match status" value="1"/>
</dbReference>
<comment type="similarity">
    <text evidence="7">Belongs to the binding-protein-dependent transport system permease family.</text>
</comment>
<dbReference type="SUPFAM" id="SSF161098">
    <property type="entry name" value="MetI-like"/>
    <property type="match status" value="1"/>
</dbReference>
<comment type="subcellular location">
    <subcellularLocation>
        <location evidence="1 7">Cell membrane</location>
        <topology evidence="1 7">Multi-pass membrane protein</topology>
    </subcellularLocation>
</comment>
<feature type="transmembrane region" description="Helical" evidence="7">
    <location>
        <begin position="134"/>
        <end position="152"/>
    </location>
</feature>
<evidence type="ECO:0000313" key="10">
    <source>
        <dbReference type="Proteomes" id="UP000886800"/>
    </source>
</evidence>
<dbReference type="EMBL" id="DXES01000091">
    <property type="protein sequence ID" value="HIX65441.1"/>
    <property type="molecule type" value="Genomic_DNA"/>
</dbReference>
<evidence type="ECO:0000256" key="1">
    <source>
        <dbReference type="ARBA" id="ARBA00004651"/>
    </source>
</evidence>
<dbReference type="PANTHER" id="PTHR30043">
    <property type="entry name" value="PHOSPHONATES TRANSPORT SYSTEM PERMEASE PROTEIN"/>
    <property type="match status" value="1"/>
</dbReference>
<reference evidence="9" key="1">
    <citation type="journal article" date="2021" name="PeerJ">
        <title>Extensive microbial diversity within the chicken gut microbiome revealed by metagenomics and culture.</title>
        <authorList>
            <person name="Gilroy R."/>
            <person name="Ravi A."/>
            <person name="Getino M."/>
            <person name="Pursley I."/>
            <person name="Horton D.L."/>
            <person name="Alikhan N.F."/>
            <person name="Baker D."/>
            <person name="Gharbi K."/>
            <person name="Hall N."/>
            <person name="Watson M."/>
            <person name="Adriaenssens E.M."/>
            <person name="Foster-Nyarko E."/>
            <person name="Jarju S."/>
            <person name="Secka A."/>
            <person name="Antonio M."/>
            <person name="Oren A."/>
            <person name="Chaudhuri R.R."/>
            <person name="La Ragione R."/>
            <person name="Hildebrand F."/>
            <person name="Pallen M.J."/>
        </authorList>
    </citation>
    <scope>NUCLEOTIDE SEQUENCE</scope>
    <source>
        <strain evidence="9">CHK188-5543</strain>
    </source>
</reference>
<keyword evidence="3" id="KW-1003">Cell membrane</keyword>
<feature type="domain" description="ABC transmembrane type-1" evidence="8">
    <location>
        <begin position="71"/>
        <end position="254"/>
    </location>
</feature>
<keyword evidence="5 7" id="KW-1133">Transmembrane helix</keyword>
<feature type="transmembrane region" description="Helical" evidence="7">
    <location>
        <begin position="233"/>
        <end position="250"/>
    </location>
</feature>
<dbReference type="InterPro" id="IPR000515">
    <property type="entry name" value="MetI-like"/>
</dbReference>
<protein>
    <submittedName>
        <fullName evidence="9">ABC transporter permease subunit</fullName>
    </submittedName>
</protein>
<evidence type="ECO:0000259" key="8">
    <source>
        <dbReference type="PROSITE" id="PS50928"/>
    </source>
</evidence>
<dbReference type="CDD" id="cd06261">
    <property type="entry name" value="TM_PBP2"/>
    <property type="match status" value="1"/>
</dbReference>
<evidence type="ECO:0000256" key="6">
    <source>
        <dbReference type="ARBA" id="ARBA00023136"/>
    </source>
</evidence>
<reference evidence="9" key="2">
    <citation type="submission" date="2021-04" db="EMBL/GenBank/DDBJ databases">
        <authorList>
            <person name="Gilroy R."/>
        </authorList>
    </citation>
    <scope>NUCLEOTIDE SEQUENCE</scope>
    <source>
        <strain evidence="9">CHK188-5543</strain>
    </source>
</reference>
<keyword evidence="4 7" id="KW-0812">Transmembrane</keyword>
<sequence>MDHRIPVAGRREKRFYTLFFTVLLAFFTVATLLTQYNPFQLLFQGEAFWTFLTQDFLPPTLKDPAGILSAILTTVALAVSATSCALVLGFVAAVFASPRTSIFPRGAKVLRALVTLVRNIPSLIWAFILFSALGIGTGVAFVALTISSFAFMTRTFIEVIDELADSSLEALTAAGANFPQKVAHGVVPNCLLDFIEWYLYCMELNIRSSTIVGMVGGGGIGLVLFTYIKSFNYPAAAGIILIIAALVIAVDRLMAYTRQKVLNEA</sequence>
<dbReference type="GO" id="GO:0005886">
    <property type="term" value="C:plasma membrane"/>
    <property type="evidence" value="ECO:0007669"/>
    <property type="project" value="UniProtKB-SubCell"/>
</dbReference>
<proteinExistence type="inferred from homology"/>
<feature type="transmembrane region" description="Helical" evidence="7">
    <location>
        <begin position="209"/>
        <end position="227"/>
    </location>
</feature>
<dbReference type="InterPro" id="IPR035906">
    <property type="entry name" value="MetI-like_sf"/>
</dbReference>
<evidence type="ECO:0000256" key="7">
    <source>
        <dbReference type="RuleBase" id="RU363032"/>
    </source>
</evidence>
<dbReference type="Proteomes" id="UP000886800">
    <property type="component" value="Unassembled WGS sequence"/>
</dbReference>
<evidence type="ECO:0000256" key="4">
    <source>
        <dbReference type="ARBA" id="ARBA00022692"/>
    </source>
</evidence>
<feature type="transmembrane region" description="Helical" evidence="7">
    <location>
        <begin position="67"/>
        <end position="97"/>
    </location>
</feature>
<dbReference type="Gene3D" id="1.10.3720.10">
    <property type="entry name" value="MetI-like"/>
    <property type="match status" value="1"/>
</dbReference>
<keyword evidence="2 7" id="KW-0813">Transport</keyword>
<feature type="transmembrane region" description="Helical" evidence="7">
    <location>
        <begin position="15"/>
        <end position="36"/>
    </location>
</feature>
<evidence type="ECO:0000256" key="5">
    <source>
        <dbReference type="ARBA" id="ARBA00022989"/>
    </source>
</evidence>
<dbReference type="GO" id="GO:0055085">
    <property type="term" value="P:transmembrane transport"/>
    <property type="evidence" value="ECO:0007669"/>
    <property type="project" value="InterPro"/>
</dbReference>